<organism evidence="3 4">
    <name type="scientific">Microdochium trichocladiopsis</name>
    <dbReference type="NCBI Taxonomy" id="1682393"/>
    <lineage>
        <taxon>Eukaryota</taxon>
        <taxon>Fungi</taxon>
        <taxon>Dikarya</taxon>
        <taxon>Ascomycota</taxon>
        <taxon>Pezizomycotina</taxon>
        <taxon>Sordariomycetes</taxon>
        <taxon>Xylariomycetidae</taxon>
        <taxon>Xylariales</taxon>
        <taxon>Microdochiaceae</taxon>
        <taxon>Microdochium</taxon>
    </lineage>
</organism>
<keyword evidence="2" id="KW-0812">Transmembrane</keyword>
<evidence type="ECO:0000256" key="2">
    <source>
        <dbReference type="SAM" id="Phobius"/>
    </source>
</evidence>
<gene>
    <name evidence="3" type="ORF">B0I36DRAFT_325052</name>
</gene>
<keyword evidence="2" id="KW-0472">Membrane</keyword>
<feature type="transmembrane region" description="Helical" evidence="2">
    <location>
        <begin position="246"/>
        <end position="267"/>
    </location>
</feature>
<dbReference type="PANTHER" id="PTHR34414">
    <property type="entry name" value="HET DOMAIN-CONTAINING PROTEIN-RELATED"/>
    <property type="match status" value="1"/>
</dbReference>
<reference evidence="3" key="1">
    <citation type="journal article" date="2021" name="Nat. Commun.">
        <title>Genetic determinants of endophytism in the Arabidopsis root mycobiome.</title>
        <authorList>
            <person name="Mesny F."/>
            <person name="Miyauchi S."/>
            <person name="Thiergart T."/>
            <person name="Pickel B."/>
            <person name="Atanasova L."/>
            <person name="Karlsson M."/>
            <person name="Huettel B."/>
            <person name="Barry K.W."/>
            <person name="Haridas S."/>
            <person name="Chen C."/>
            <person name="Bauer D."/>
            <person name="Andreopoulos W."/>
            <person name="Pangilinan J."/>
            <person name="LaButti K."/>
            <person name="Riley R."/>
            <person name="Lipzen A."/>
            <person name="Clum A."/>
            <person name="Drula E."/>
            <person name="Henrissat B."/>
            <person name="Kohler A."/>
            <person name="Grigoriev I.V."/>
            <person name="Martin F.M."/>
            <person name="Hacquard S."/>
        </authorList>
    </citation>
    <scope>NUCLEOTIDE SEQUENCE</scope>
    <source>
        <strain evidence="3">MPI-CAGE-CH-0230</strain>
    </source>
</reference>
<dbReference type="InterPro" id="IPR046536">
    <property type="entry name" value="DUF6601"/>
</dbReference>
<dbReference type="AlphaFoldDB" id="A0A9P8Y4B0"/>
<evidence type="ECO:0000313" key="4">
    <source>
        <dbReference type="Proteomes" id="UP000756346"/>
    </source>
</evidence>
<accession>A0A9P8Y4B0</accession>
<dbReference type="EMBL" id="JAGTJQ010000006">
    <property type="protein sequence ID" value="KAH7029105.1"/>
    <property type="molecule type" value="Genomic_DNA"/>
</dbReference>
<feature type="compositionally biased region" description="Acidic residues" evidence="1">
    <location>
        <begin position="355"/>
        <end position="364"/>
    </location>
</feature>
<evidence type="ECO:0000313" key="3">
    <source>
        <dbReference type="EMBL" id="KAH7029105.1"/>
    </source>
</evidence>
<keyword evidence="4" id="KW-1185">Reference proteome</keyword>
<name>A0A9P8Y4B0_9PEZI</name>
<protein>
    <submittedName>
        <fullName evidence="3">Uncharacterized protein</fullName>
    </submittedName>
</protein>
<dbReference type="RefSeq" id="XP_046011393.1">
    <property type="nucleotide sequence ID" value="XM_046154191.1"/>
</dbReference>
<evidence type="ECO:0000256" key="1">
    <source>
        <dbReference type="SAM" id="MobiDB-lite"/>
    </source>
</evidence>
<dbReference type="PANTHER" id="PTHR34414:SF1">
    <property type="entry name" value="SUBTILISIN-LIKE SERINE PROTEASE"/>
    <property type="match status" value="1"/>
</dbReference>
<proteinExistence type="predicted"/>
<dbReference type="GeneID" id="70183737"/>
<dbReference type="Proteomes" id="UP000756346">
    <property type="component" value="Unassembled WGS sequence"/>
</dbReference>
<feature type="region of interest" description="Disordered" evidence="1">
    <location>
        <begin position="337"/>
        <end position="364"/>
    </location>
</feature>
<keyword evidence="2" id="KW-1133">Transmembrane helix</keyword>
<dbReference type="Pfam" id="PF20246">
    <property type="entry name" value="DUF6601"/>
    <property type="match status" value="1"/>
</dbReference>
<feature type="transmembrane region" description="Helical" evidence="2">
    <location>
        <begin position="287"/>
        <end position="314"/>
    </location>
</feature>
<dbReference type="OrthoDB" id="5086500at2759"/>
<comment type="caution">
    <text evidence="3">The sequence shown here is derived from an EMBL/GenBank/DDBJ whole genome shotgun (WGS) entry which is preliminary data.</text>
</comment>
<sequence length="364" mass="41502">MSTPVTHPSMDKTHLPFKIRVLDVAPGPAPVRDSVRALLPAARRTRGDEIVVAQPDFDFLEQELLVRKLNAVQDWLWACGRPMPPRALHHQLVIQRDIVVTENPELHLLWGNGRLYVKPLPRYLLDPTFWAEHLVCDESPRRRELAECARGFLFSYCALIAYETDFHIAQANHLIPAALTWEAWQDVSSEIIRNHCFSAINPRYWYGELRLGRLNKIYQFRLGYIFRGYTSVAGYKVYGDLLRDNFAGLATILGYVVIVLTSMQVGLGTEKLAADETFQAVSWGFTIFSMIAPLIAVAAILVFAFFWIMSNWLATTSYEGRRFREMGVRPFWRMQQRKAKTTASSTSAKPFIDDGASEEGQEAM</sequence>